<evidence type="ECO:0000256" key="1">
    <source>
        <dbReference type="ARBA" id="ARBA00004613"/>
    </source>
</evidence>
<evidence type="ECO:0000256" key="7">
    <source>
        <dbReference type="ARBA" id="ARBA00023277"/>
    </source>
</evidence>
<keyword evidence="11" id="KW-1185">Reference proteome</keyword>
<evidence type="ECO:0000256" key="4">
    <source>
        <dbReference type="ARBA" id="ARBA00022651"/>
    </source>
</evidence>
<keyword evidence="6" id="KW-0378">Hydrolase</keyword>
<proteinExistence type="predicted"/>
<evidence type="ECO:0000256" key="2">
    <source>
        <dbReference type="ARBA" id="ARBA00013091"/>
    </source>
</evidence>
<evidence type="ECO:0000256" key="8">
    <source>
        <dbReference type="ARBA" id="ARBA00023326"/>
    </source>
</evidence>
<dbReference type="EMBL" id="JAPEVA010000032">
    <property type="protein sequence ID" value="KAJ4405772.1"/>
    <property type="molecule type" value="Genomic_DNA"/>
</dbReference>
<dbReference type="Gene3D" id="3.40.50.1820">
    <property type="entry name" value="alpha/beta hydrolase"/>
    <property type="match status" value="1"/>
</dbReference>
<dbReference type="InterPro" id="IPR043595">
    <property type="entry name" value="FaeB/C/D"/>
</dbReference>
<dbReference type="GO" id="GO:0005576">
    <property type="term" value="C:extracellular region"/>
    <property type="evidence" value="ECO:0007669"/>
    <property type="project" value="UniProtKB-SubCell"/>
</dbReference>
<name>A0A9W8ZDN4_9PLEO</name>
<dbReference type="PANTHER" id="PTHR38050">
    <property type="match status" value="1"/>
</dbReference>
<comment type="subcellular location">
    <subcellularLocation>
        <location evidence="1">Secreted</location>
    </subcellularLocation>
</comment>
<keyword evidence="3" id="KW-0964">Secreted</keyword>
<accession>A0A9W8ZDN4</accession>
<dbReference type="Proteomes" id="UP001140510">
    <property type="component" value="Unassembled WGS sequence"/>
</dbReference>
<dbReference type="PANTHER" id="PTHR38050:SF2">
    <property type="entry name" value="FERULOYL ESTERASE C-RELATED"/>
    <property type="match status" value="1"/>
</dbReference>
<comment type="catalytic activity">
    <reaction evidence="9">
        <text>feruloyl-polysaccharide + H2O = ferulate + polysaccharide.</text>
        <dbReference type="EC" id="3.1.1.73"/>
    </reaction>
</comment>
<sequence length="289" mass="31391">MSSKSVIGTTTQRQYIVHLPATYAPSNNAPTPLIIAFHGQSQPAWSMEKISELSTPDFNKNSIIAYPEGMNVQSPGVQWLGDPLAPNSTVIDDRIFVSELLDHLSSTLCIDEQRIYAAGLSNGGGLTGLLMCDSELNKRFAAFATVAGAFYPDESLTEPLFQADCRPGLGGRVMPYLNLHGDADGVVSYNGTNTPPPASIPVPEWVESWAERNGCDGSAISGAEGGTVEEWKWRCRGKQDAVVHRKIEGFGHGWPSKKNQGEPFETLRGGPTGWDATPLILEWFGKWKL</sequence>
<keyword evidence="8" id="KW-0624">Polysaccharide degradation</keyword>
<evidence type="ECO:0000313" key="11">
    <source>
        <dbReference type="Proteomes" id="UP001140510"/>
    </source>
</evidence>
<gene>
    <name evidence="10" type="ORF">N0V91_005079</name>
</gene>
<organism evidence="10 11">
    <name type="scientific">Didymella pomorum</name>
    <dbReference type="NCBI Taxonomy" id="749634"/>
    <lineage>
        <taxon>Eukaryota</taxon>
        <taxon>Fungi</taxon>
        <taxon>Dikarya</taxon>
        <taxon>Ascomycota</taxon>
        <taxon>Pezizomycotina</taxon>
        <taxon>Dothideomycetes</taxon>
        <taxon>Pleosporomycetidae</taxon>
        <taxon>Pleosporales</taxon>
        <taxon>Pleosporineae</taxon>
        <taxon>Didymellaceae</taxon>
        <taxon>Didymella</taxon>
    </lineage>
</organism>
<evidence type="ECO:0000256" key="5">
    <source>
        <dbReference type="ARBA" id="ARBA00022729"/>
    </source>
</evidence>
<dbReference type="GO" id="GO:0045493">
    <property type="term" value="P:xylan catabolic process"/>
    <property type="evidence" value="ECO:0007669"/>
    <property type="project" value="UniProtKB-KW"/>
</dbReference>
<keyword evidence="4" id="KW-0858">Xylan degradation</keyword>
<comment type="caution">
    <text evidence="10">The sequence shown here is derived from an EMBL/GenBank/DDBJ whole genome shotgun (WGS) entry which is preliminary data.</text>
</comment>
<reference evidence="10" key="1">
    <citation type="submission" date="2022-10" db="EMBL/GenBank/DDBJ databases">
        <title>Tapping the CABI collections for fungal endophytes: first genome assemblies for Collariella, Neodidymelliopsis, Ascochyta clinopodiicola, Didymella pomorum, Didymosphaeria variabile, Neocosmospora piperis and Neocucurbitaria cava.</title>
        <authorList>
            <person name="Hill R."/>
        </authorList>
    </citation>
    <scope>NUCLEOTIDE SEQUENCE</scope>
    <source>
        <strain evidence="10">IMI 355091</strain>
    </source>
</reference>
<evidence type="ECO:0000256" key="6">
    <source>
        <dbReference type="ARBA" id="ARBA00022801"/>
    </source>
</evidence>
<evidence type="ECO:0000313" key="10">
    <source>
        <dbReference type="EMBL" id="KAJ4405772.1"/>
    </source>
</evidence>
<dbReference type="GO" id="GO:0030600">
    <property type="term" value="F:feruloyl esterase activity"/>
    <property type="evidence" value="ECO:0007669"/>
    <property type="project" value="UniProtKB-EC"/>
</dbReference>
<dbReference type="EC" id="3.1.1.73" evidence="2"/>
<dbReference type="AlphaFoldDB" id="A0A9W8ZDN4"/>
<evidence type="ECO:0000256" key="3">
    <source>
        <dbReference type="ARBA" id="ARBA00022525"/>
    </source>
</evidence>
<keyword evidence="5" id="KW-0732">Signal</keyword>
<evidence type="ECO:0000256" key="9">
    <source>
        <dbReference type="ARBA" id="ARBA00034075"/>
    </source>
</evidence>
<protein>
    <recommendedName>
        <fullName evidence="2">feruloyl esterase</fullName>
        <ecNumber evidence="2">3.1.1.73</ecNumber>
    </recommendedName>
</protein>
<dbReference type="SUPFAM" id="SSF53474">
    <property type="entry name" value="alpha/beta-Hydrolases"/>
    <property type="match status" value="1"/>
</dbReference>
<dbReference type="InterPro" id="IPR029058">
    <property type="entry name" value="AB_hydrolase_fold"/>
</dbReference>
<dbReference type="OrthoDB" id="424610at2759"/>
<keyword evidence="7" id="KW-0119">Carbohydrate metabolism</keyword>